<keyword evidence="14" id="KW-1185">Reference proteome</keyword>
<organism evidence="14 15">
    <name type="scientific">Cyclospora cayetanensis</name>
    <dbReference type="NCBI Taxonomy" id="88456"/>
    <lineage>
        <taxon>Eukaryota</taxon>
        <taxon>Sar</taxon>
        <taxon>Alveolata</taxon>
        <taxon>Apicomplexa</taxon>
        <taxon>Conoidasida</taxon>
        <taxon>Coccidia</taxon>
        <taxon>Eucoccidiorida</taxon>
        <taxon>Eimeriorina</taxon>
        <taxon>Eimeriidae</taxon>
        <taxon>Cyclospora</taxon>
    </lineage>
</organism>
<evidence type="ECO:0000256" key="11">
    <source>
        <dbReference type="RuleBase" id="RU004208"/>
    </source>
</evidence>
<protein>
    <recommendedName>
        <fullName evidence="4">protein disulfide-isomerase</fullName>
        <ecNumber evidence="4">5.3.4.1</ecNumber>
    </recommendedName>
</protein>
<keyword evidence="9" id="KW-0413">Isomerase</keyword>
<dbReference type="Pfam" id="PF24541">
    <property type="entry name" value="Thioredox_PDIA6_C"/>
    <property type="match status" value="1"/>
</dbReference>
<evidence type="ECO:0000313" key="15">
    <source>
        <dbReference type="RefSeq" id="XP_026192656.1"/>
    </source>
</evidence>
<dbReference type="InterPro" id="IPR013766">
    <property type="entry name" value="Thioredoxin_domain"/>
</dbReference>
<dbReference type="Pfam" id="PF00085">
    <property type="entry name" value="Thioredoxin"/>
    <property type="match status" value="2"/>
</dbReference>
<dbReference type="SUPFAM" id="SSF52833">
    <property type="entry name" value="Thioredoxin-like"/>
    <property type="match status" value="2"/>
</dbReference>
<feature type="domain" description="Thioredoxin" evidence="13">
    <location>
        <begin position="241"/>
        <end position="358"/>
    </location>
</feature>
<dbReference type="RefSeq" id="XP_026192656.1">
    <property type="nucleotide sequence ID" value="XM_026336871.1"/>
</dbReference>
<proteinExistence type="inferred from homology"/>
<keyword evidence="7" id="KW-0256">Endoplasmic reticulum</keyword>
<evidence type="ECO:0000256" key="4">
    <source>
        <dbReference type="ARBA" id="ARBA00012723"/>
    </source>
</evidence>
<dbReference type="InterPro" id="IPR036249">
    <property type="entry name" value="Thioredoxin-like_sf"/>
</dbReference>
<dbReference type="PROSITE" id="PS51352">
    <property type="entry name" value="THIOREDOXIN_2"/>
    <property type="match status" value="2"/>
</dbReference>
<keyword evidence="8" id="KW-1015">Disulfide bond</keyword>
<sequence length="503" mass="54410">MRRPQGGHVAQTVGALAELASILAGKITFVSGTRRLELGSCSSWSSTTAVAAAVSPRLKATMASLRCQKSRSSNALRLLFAACIAVLGYLYSPAEAGLYSSSSPVKVLSASEFKTQVVNSHDLHLVEFFAEWCGHCQRFAPVYEQVSKALRGVASVVAVSDESVMQEFGVKGFPTIMVVVGRGGKKPKTFKFEGNRDANTLLDFVIMHTGKLAKARLAGKIDPGSGKSSNDSGSGSSSSKPKSSGPSDVIELTDSNFEKTVMQDRENVWFVEFYAPWCGHCKALAPVWEDAATQLKGKVKVGKIDATTETVLASRFGIRGFPTLKLFPAGPKSDSLVKDYEGQRTADDIAKFAMEFYGANASAEQILSDSQFVSDCSETLCILAFLPDVLDSGVQGRHEYLEILNQVVKASVTVPVKFLWLQGGDNFDLEEQLHLAFGWPAVVAVHLARGKFAVHRGNFTRESINSFLQQLLAGRAPVSDLPKLKKLKDAKKWTPSEAVKDEL</sequence>
<dbReference type="Proteomes" id="UP000515125">
    <property type="component" value="Unplaced"/>
</dbReference>
<keyword evidence="5" id="KW-0732">Signal</keyword>
<evidence type="ECO:0000256" key="2">
    <source>
        <dbReference type="ARBA" id="ARBA00004319"/>
    </source>
</evidence>
<keyword evidence="6" id="KW-0677">Repeat</keyword>
<dbReference type="Gene3D" id="3.40.30.10">
    <property type="entry name" value="Glutaredoxin"/>
    <property type="match status" value="2"/>
</dbReference>
<evidence type="ECO:0000256" key="5">
    <source>
        <dbReference type="ARBA" id="ARBA00022729"/>
    </source>
</evidence>
<dbReference type="InterPro" id="IPR017937">
    <property type="entry name" value="Thioredoxin_CS"/>
</dbReference>
<evidence type="ECO:0000313" key="14">
    <source>
        <dbReference type="Proteomes" id="UP000515125"/>
    </source>
</evidence>
<evidence type="ECO:0000256" key="10">
    <source>
        <dbReference type="ARBA" id="ARBA00023284"/>
    </source>
</evidence>
<dbReference type="PANTHER" id="PTHR45815:SF3">
    <property type="entry name" value="PROTEIN DISULFIDE-ISOMERASE A6"/>
    <property type="match status" value="1"/>
</dbReference>
<evidence type="ECO:0000256" key="8">
    <source>
        <dbReference type="ARBA" id="ARBA00023157"/>
    </source>
</evidence>
<evidence type="ECO:0000256" key="12">
    <source>
        <dbReference type="SAM" id="MobiDB-lite"/>
    </source>
</evidence>
<name>A0A6P6RXM3_9EIME</name>
<comment type="catalytic activity">
    <reaction evidence="1">
        <text>Catalyzes the rearrangement of -S-S- bonds in proteins.</text>
        <dbReference type="EC" id="5.3.4.1"/>
    </reaction>
</comment>
<evidence type="ECO:0000259" key="13">
    <source>
        <dbReference type="PROSITE" id="PS51352"/>
    </source>
</evidence>
<dbReference type="GO" id="GO:0003756">
    <property type="term" value="F:protein disulfide isomerase activity"/>
    <property type="evidence" value="ECO:0007669"/>
    <property type="project" value="UniProtKB-EC"/>
</dbReference>
<dbReference type="GeneID" id="34621991"/>
<dbReference type="InterPro" id="IPR057305">
    <property type="entry name" value="Thioredox_PDIA6_C"/>
</dbReference>
<dbReference type="AlphaFoldDB" id="A0A6P6RXM3"/>
<dbReference type="PANTHER" id="PTHR45815">
    <property type="entry name" value="PROTEIN DISULFIDE-ISOMERASE A6"/>
    <property type="match status" value="1"/>
</dbReference>
<gene>
    <name evidence="15" type="primary">LOC34621991</name>
</gene>
<feature type="region of interest" description="Disordered" evidence="12">
    <location>
        <begin position="219"/>
        <end position="250"/>
    </location>
</feature>
<dbReference type="GO" id="GO:0034976">
    <property type="term" value="P:response to endoplasmic reticulum stress"/>
    <property type="evidence" value="ECO:0007669"/>
    <property type="project" value="TreeGrafter"/>
</dbReference>
<dbReference type="OrthoDB" id="2121326at2759"/>
<dbReference type="GO" id="GO:0015035">
    <property type="term" value="F:protein-disulfide reductase activity"/>
    <property type="evidence" value="ECO:0007669"/>
    <property type="project" value="TreeGrafter"/>
</dbReference>
<dbReference type="GO" id="GO:0005788">
    <property type="term" value="C:endoplasmic reticulum lumen"/>
    <property type="evidence" value="ECO:0007669"/>
    <property type="project" value="UniProtKB-SubCell"/>
</dbReference>
<evidence type="ECO:0000256" key="7">
    <source>
        <dbReference type="ARBA" id="ARBA00022824"/>
    </source>
</evidence>
<dbReference type="InterPro" id="IPR005788">
    <property type="entry name" value="PDI_thioredoxin-like_dom"/>
</dbReference>
<evidence type="ECO:0000256" key="3">
    <source>
        <dbReference type="ARBA" id="ARBA00006347"/>
    </source>
</evidence>
<keyword evidence="10" id="KW-0676">Redox-active center</keyword>
<comment type="subcellular location">
    <subcellularLocation>
        <location evidence="2">Endoplasmic reticulum lumen</location>
    </subcellularLocation>
</comment>
<evidence type="ECO:0000256" key="9">
    <source>
        <dbReference type="ARBA" id="ARBA00023235"/>
    </source>
</evidence>
<dbReference type="CDD" id="cd03001">
    <property type="entry name" value="PDI_a_P5"/>
    <property type="match status" value="1"/>
</dbReference>
<feature type="domain" description="Thioredoxin" evidence="13">
    <location>
        <begin position="97"/>
        <end position="210"/>
    </location>
</feature>
<accession>A0A6P6RXM3</accession>
<dbReference type="PROSITE" id="PS00194">
    <property type="entry name" value="THIOREDOXIN_1"/>
    <property type="match status" value="2"/>
</dbReference>
<dbReference type="EC" id="5.3.4.1" evidence="4"/>
<dbReference type="PRINTS" id="PR00421">
    <property type="entry name" value="THIOREDOXIN"/>
</dbReference>
<dbReference type="NCBIfam" id="TIGR01126">
    <property type="entry name" value="pdi_dom"/>
    <property type="match status" value="1"/>
</dbReference>
<evidence type="ECO:0000256" key="1">
    <source>
        <dbReference type="ARBA" id="ARBA00001182"/>
    </source>
</evidence>
<reference evidence="15" key="1">
    <citation type="submission" date="2025-08" db="UniProtKB">
        <authorList>
            <consortium name="RefSeq"/>
        </authorList>
    </citation>
    <scope>IDENTIFICATION</scope>
</reference>
<comment type="similarity">
    <text evidence="3 11">Belongs to the protein disulfide isomerase family.</text>
</comment>
<feature type="compositionally biased region" description="Low complexity" evidence="12">
    <location>
        <begin position="222"/>
        <end position="248"/>
    </location>
</feature>
<evidence type="ECO:0000256" key="6">
    <source>
        <dbReference type="ARBA" id="ARBA00022737"/>
    </source>
</evidence>